<keyword evidence="5" id="KW-1185">Reference proteome</keyword>
<dbReference type="GeneID" id="303186824"/>
<dbReference type="PROSITE" id="PS50075">
    <property type="entry name" value="CARRIER"/>
    <property type="match status" value="1"/>
</dbReference>
<dbReference type="NCBIfam" id="TIGR01733">
    <property type="entry name" value="AA-adenyl-dom"/>
    <property type="match status" value="1"/>
</dbReference>
<feature type="domain" description="Carrier" evidence="3">
    <location>
        <begin position="987"/>
        <end position="1062"/>
    </location>
</feature>
<reference evidence="5" key="2">
    <citation type="submission" date="2010-07" db="EMBL/GenBank/DDBJ databases">
        <title>Complete genome sequence of Arthrobacter arilaitensis (strain DSM 16368 / CIP 108037 / JCM 13566 / Re117).</title>
        <authorList>
            <person name="Genoscope."/>
        </authorList>
    </citation>
    <scope>NUCLEOTIDE SEQUENCE [LARGE SCALE GENOMIC DNA]</scope>
    <source>
        <strain evidence="5">DSM 16368 / CIP 108037 / IAM 15318 / JCM 13566 / Re117</strain>
    </source>
</reference>
<dbReference type="Gene3D" id="3.30.300.30">
    <property type="match status" value="1"/>
</dbReference>
<dbReference type="InterPro" id="IPR020845">
    <property type="entry name" value="AMP-binding_CS"/>
</dbReference>
<organism evidence="4 5">
    <name type="scientific">Glutamicibacter arilaitensis (strain DSM 16368 / CIP 108037 / IAM 15318 / JCM 13566 / NCIMB 14258 / Re117)</name>
    <name type="common">Arthrobacter arilaitensis</name>
    <dbReference type="NCBI Taxonomy" id="861360"/>
    <lineage>
        <taxon>Bacteria</taxon>
        <taxon>Bacillati</taxon>
        <taxon>Actinomycetota</taxon>
        <taxon>Actinomycetes</taxon>
        <taxon>Micrococcales</taxon>
        <taxon>Micrococcaceae</taxon>
        <taxon>Glutamicibacter</taxon>
    </lineage>
</organism>
<dbReference type="Proteomes" id="UP000006878">
    <property type="component" value="Chromosome"/>
</dbReference>
<feature type="compositionally biased region" description="Polar residues" evidence="2">
    <location>
        <begin position="1"/>
        <end position="17"/>
    </location>
</feature>
<dbReference type="InterPro" id="IPR023213">
    <property type="entry name" value="CAT-like_dom_sf"/>
</dbReference>
<evidence type="ECO:0000259" key="3">
    <source>
        <dbReference type="PROSITE" id="PS50075"/>
    </source>
</evidence>
<dbReference type="InterPro" id="IPR001031">
    <property type="entry name" value="Thioesterase"/>
</dbReference>
<reference evidence="5" key="1">
    <citation type="journal article" date="2010" name="PLoS ONE">
        <title>The Arthrobacter arilaitensis Re117 genome sequence reveals its genetic adaptation to the surface of cheese.</title>
        <authorList>
            <person name="Monnet C."/>
            <person name="Loux V."/>
            <person name="Gibrat J.F."/>
            <person name="Spinnler E."/>
            <person name="Barbe V."/>
            <person name="Vacherie B."/>
            <person name="Gavory F."/>
            <person name="Gourbeyre E."/>
            <person name="Siguier P."/>
            <person name="Chandler M."/>
            <person name="Elleuch R."/>
            <person name="Irlinger F."/>
            <person name="Vallaeys T."/>
        </authorList>
    </citation>
    <scope>NUCLEOTIDE SEQUENCE</scope>
    <source>
        <strain evidence="5">DSM 16368 / CIP 108037 / IAM 15318 / JCM 13566 / Re117</strain>
    </source>
</reference>
<dbReference type="InterPro" id="IPR000873">
    <property type="entry name" value="AMP-dep_synth/lig_dom"/>
</dbReference>
<dbReference type="SUPFAM" id="SSF53474">
    <property type="entry name" value="alpha/beta-Hydrolases"/>
    <property type="match status" value="1"/>
</dbReference>
<dbReference type="RefSeq" id="WP_013350577.1">
    <property type="nucleotide sequence ID" value="NC_014550.1"/>
</dbReference>
<dbReference type="Pfam" id="PF00668">
    <property type="entry name" value="Condensation"/>
    <property type="match status" value="1"/>
</dbReference>
<dbReference type="Gene3D" id="3.40.50.1820">
    <property type="entry name" value="alpha/beta hydrolase"/>
    <property type="match status" value="1"/>
</dbReference>
<dbReference type="SUPFAM" id="SSF47336">
    <property type="entry name" value="ACP-like"/>
    <property type="match status" value="1"/>
</dbReference>
<dbReference type="EMBL" id="FQ311875">
    <property type="protein sequence ID" value="CBT77481.1"/>
    <property type="molecule type" value="Genomic_DNA"/>
</dbReference>
<dbReference type="Gene3D" id="3.40.50.980">
    <property type="match status" value="2"/>
</dbReference>
<evidence type="ECO:0000256" key="1">
    <source>
        <dbReference type="ARBA" id="ARBA00001957"/>
    </source>
</evidence>
<accession>A0ABM9Q1H7</accession>
<evidence type="ECO:0000313" key="5">
    <source>
        <dbReference type="Proteomes" id="UP000006878"/>
    </source>
</evidence>
<proteinExistence type="predicted"/>
<dbReference type="InterPro" id="IPR009081">
    <property type="entry name" value="PP-bd_ACP"/>
</dbReference>
<dbReference type="SUPFAM" id="SSF52777">
    <property type="entry name" value="CoA-dependent acyltransferases"/>
    <property type="match status" value="2"/>
</dbReference>
<dbReference type="PROSITE" id="PS00455">
    <property type="entry name" value="AMP_BINDING"/>
    <property type="match status" value="1"/>
</dbReference>
<evidence type="ECO:0000256" key="2">
    <source>
        <dbReference type="SAM" id="MobiDB-lite"/>
    </source>
</evidence>
<dbReference type="CDD" id="cd05930">
    <property type="entry name" value="A_NRPS"/>
    <property type="match status" value="1"/>
</dbReference>
<evidence type="ECO:0000313" key="4">
    <source>
        <dbReference type="EMBL" id="CBT77481.1"/>
    </source>
</evidence>
<dbReference type="InterPro" id="IPR025110">
    <property type="entry name" value="AMP-bd_C"/>
</dbReference>
<dbReference type="Gene3D" id="3.30.559.10">
    <property type="entry name" value="Chloramphenicol acetyltransferase-like domain"/>
    <property type="match status" value="1"/>
</dbReference>
<feature type="region of interest" description="Disordered" evidence="2">
    <location>
        <begin position="1"/>
        <end position="21"/>
    </location>
</feature>
<dbReference type="Pfam" id="PF00550">
    <property type="entry name" value="PP-binding"/>
    <property type="match status" value="1"/>
</dbReference>
<gene>
    <name evidence="4" type="ordered locus">AARI_32830</name>
</gene>
<name>A0ABM9Q1H7_GLUAR</name>
<sequence>MTTSTTEAQNAEPQNTEPAEPEIIDVLPLAPLQNGLLFHALADPEALDVYTMQSTYRFAAPVDVAALRQACASLLERHPILRAGFAHEQFDTPVQFIPAAVPLPWRQLDLSADPHAGRELERLQVDERQAKFEMSRPPLIRFAYADLGSEGGALVVTNHHILIDGWSDALLVTELLRHYRAGGRDQALGEPAQFRNYLQWLAEQDEQAARGVWRDQLAGLANGTLVAPEAAERSAVLPEVVEMDLPDGLTDALIALARTARVSINTVYSLGWSLALRRLTGQDTVVFGSTVSGRPPELAGVDEMIGLFLNTVPVVTELDPHTRVDALLRQVQARQGESLQAQFVGLSTIQQDAGIGTLFDTLYVMRNTPEDDAALDRLSADTGLLEIEGGDATHYPLTFIVHPGDTYRLILAYQGEQFSAAVAGALVESVIATLAALAAHAQAPLGTALAAAAGQPQSSKLAGTARQLGEESLLALLERTAAAHPQRPALIDGARTLSYAELWTEVSSIAGWLRAQGLGPGSTVGLGLPRGNRFVAAIFAVMAAGAAYIPLDAAYPDARAAKMFATAGADAVLLEPGSSRDATRLAASGSKVLVLDDAAAGHAGAGAAQLHSGYTHADTAYLMFTSGSTGEPKGVSVPHRGLVNMLANHRREIFDPASSRVPGRPLVVAHTVSFAFDMSWEELFWLIEGHTVHVLDEALRRDAGQMVGYLREHRVDVINVTPSVASALLAEGLLAAGTHHPALVLLGGEAVGAEVWDALRADPVSEGYNLYGPTEYTINALGAGTGGSAVPVVGGPIENTEAYVLDSALRPVAEGAPGELYLAGDGLAHGYVGRAALTASRFIANPFGVPGTLMYRTGDVVSLDASGQLRFHGRSDAQVKIRGYRIEPGEVQAVLATDPRVGSAAVLARRMPQGHLALIGYVVPAAGADTEEARAGLLDAVRARARRELPDYMVPAHLVLIEKLPLTPNTKLDVAALPLPAPSAGRAPAGAAQIAVAEVFSTVLGVDSVHAEDDFYVLGGDSLKAMRAVSLLRARFETPLTVGALAAASTVELLASKLSAGTDSSFDMVLPLAGGTGAGAPLYCFHPAGGLGWSYAGLAGHLGRGREIIALQSPRLSGPAPQDMAALRDCLVQAIRQRHPRGPYHLLGWSFGAHLAHMVAGALEKQGDEVLTLSLLDADTVTANPVQGPAPDDAAALEQEALNFLLAGALRELPQWLTSPYRREEVLEFLAEAGGVWSHFASDKLEAILDSYAYSVGLLPGARYDRVHADTRLYTATISRHGVAASDPARAAAGWAEHSAGHFAQQLIEAGHHEMTSPAALGVIGPQLREDLARAEAEHAGN</sequence>
<dbReference type="Pfam" id="PF13193">
    <property type="entry name" value="AMP-binding_C"/>
    <property type="match status" value="1"/>
</dbReference>
<dbReference type="PANTHER" id="PTHR45527:SF1">
    <property type="entry name" value="FATTY ACID SYNTHASE"/>
    <property type="match status" value="1"/>
</dbReference>
<protein>
    <submittedName>
        <fullName evidence="4">Non-ribosomal siderophore peptide synthetase component</fullName>
    </submittedName>
</protein>
<dbReference type="SUPFAM" id="SSF56801">
    <property type="entry name" value="Acetyl-CoA synthetase-like"/>
    <property type="match status" value="1"/>
</dbReference>
<dbReference type="Gene3D" id="2.30.38.10">
    <property type="entry name" value="Luciferase, Domain 3"/>
    <property type="match status" value="1"/>
</dbReference>
<dbReference type="InterPro" id="IPR045851">
    <property type="entry name" value="AMP-bd_C_sf"/>
</dbReference>
<dbReference type="InterPro" id="IPR036736">
    <property type="entry name" value="ACP-like_sf"/>
</dbReference>
<dbReference type="PANTHER" id="PTHR45527">
    <property type="entry name" value="NONRIBOSOMAL PEPTIDE SYNTHETASE"/>
    <property type="match status" value="1"/>
</dbReference>
<dbReference type="Pfam" id="PF00975">
    <property type="entry name" value="Thioesterase"/>
    <property type="match status" value="1"/>
</dbReference>
<dbReference type="InterPro" id="IPR010071">
    <property type="entry name" value="AA_adenyl_dom"/>
</dbReference>
<dbReference type="InterPro" id="IPR029058">
    <property type="entry name" value="AB_hydrolase_fold"/>
</dbReference>
<dbReference type="InterPro" id="IPR001242">
    <property type="entry name" value="Condensation_dom"/>
</dbReference>
<comment type="cofactor">
    <cofactor evidence="1">
        <name>pantetheine 4'-phosphate</name>
        <dbReference type="ChEBI" id="CHEBI:47942"/>
    </cofactor>
</comment>
<dbReference type="Gene3D" id="3.30.559.30">
    <property type="entry name" value="Nonribosomal peptide synthetase, condensation domain"/>
    <property type="match status" value="1"/>
</dbReference>
<dbReference type="Pfam" id="PF00501">
    <property type="entry name" value="AMP-binding"/>
    <property type="match status" value="1"/>
</dbReference>